<dbReference type="Proteomes" id="UP001228955">
    <property type="component" value="Chromosome"/>
</dbReference>
<dbReference type="EMBL" id="PKMC02000004">
    <property type="protein sequence ID" value="MEO9177663.1"/>
    <property type="molecule type" value="Genomic_DNA"/>
</dbReference>
<dbReference type="NCBIfam" id="TIGR00638">
    <property type="entry name" value="Mop"/>
    <property type="match status" value="1"/>
</dbReference>
<reference evidence="6" key="4">
    <citation type="submission" date="2023-08" db="EMBL/GenBank/DDBJ databases">
        <title>Veillonella_parvula_DSM 2007_complete_genome_hifiasm_Zymo_Research_D6332.</title>
        <authorList>
            <person name="Damerum A."/>
        </authorList>
    </citation>
    <scope>NUCLEOTIDE SEQUENCE</scope>
    <source>
        <strain evidence="6">DSM 2007</strain>
    </source>
</reference>
<dbReference type="EMBL" id="JAGZMU010000001">
    <property type="protein sequence ID" value="MBS4892850.1"/>
    <property type="molecule type" value="Genomic_DNA"/>
</dbReference>
<reference evidence="5" key="2">
    <citation type="submission" date="2017-12" db="EMBL/GenBank/DDBJ databases">
        <authorList>
            <person name="Thomas-White K."/>
            <person name="Wolfe A.J."/>
        </authorList>
    </citation>
    <scope>NUCLEOTIDE SEQUENCE</scope>
    <source>
        <strain evidence="5">UMB0138</strain>
    </source>
</reference>
<evidence type="ECO:0000313" key="4">
    <source>
        <dbReference type="EMBL" id="MBS4892850.1"/>
    </source>
</evidence>
<keyword evidence="1 2" id="KW-0500">Molybdenum</keyword>
<evidence type="ECO:0000313" key="5">
    <source>
        <dbReference type="EMBL" id="MEO9177663.1"/>
    </source>
</evidence>
<dbReference type="GO" id="GO:0015689">
    <property type="term" value="P:molybdate ion transport"/>
    <property type="evidence" value="ECO:0007669"/>
    <property type="project" value="InterPro"/>
</dbReference>
<dbReference type="Pfam" id="PF03459">
    <property type="entry name" value="TOBE"/>
    <property type="match status" value="1"/>
</dbReference>
<evidence type="ECO:0000259" key="3">
    <source>
        <dbReference type="PROSITE" id="PS51866"/>
    </source>
</evidence>
<dbReference type="InterPro" id="IPR008995">
    <property type="entry name" value="Mo/tungstate-bd_C_term_dom"/>
</dbReference>
<dbReference type="EMBL" id="CP133463">
    <property type="protein sequence ID" value="WMS19060.1"/>
    <property type="molecule type" value="Genomic_DNA"/>
</dbReference>
<evidence type="ECO:0000256" key="2">
    <source>
        <dbReference type="PROSITE-ProRule" id="PRU01213"/>
    </source>
</evidence>
<dbReference type="RefSeq" id="WP_004693239.1">
    <property type="nucleotide sequence ID" value="NZ_CABFMP010000005.1"/>
</dbReference>
<dbReference type="SUPFAM" id="SSF50331">
    <property type="entry name" value="MOP-like"/>
    <property type="match status" value="1"/>
</dbReference>
<evidence type="ECO:0000313" key="7">
    <source>
        <dbReference type="Proteomes" id="UP000234197"/>
    </source>
</evidence>
<dbReference type="Proteomes" id="UP000234197">
    <property type="component" value="Unassembled WGS sequence"/>
</dbReference>
<evidence type="ECO:0000313" key="6">
    <source>
        <dbReference type="EMBL" id="WMS19060.1"/>
    </source>
</evidence>
<proteinExistence type="predicted"/>
<dbReference type="PROSITE" id="PS51866">
    <property type="entry name" value="MOP"/>
    <property type="match status" value="1"/>
</dbReference>
<gene>
    <name evidence="5" type="ORF">CYJ21_001715</name>
    <name evidence="4" type="ORF">KHZ90_03600</name>
    <name evidence="6" type="ORF">RDV51_06295</name>
</gene>
<dbReference type="AlphaFoldDB" id="A0A100YN32"/>
<reference evidence="7" key="1">
    <citation type="submission" date="2017-12" db="EMBL/GenBank/DDBJ databases">
        <title>Phylogenetic diversity of female urinary microbiome.</title>
        <authorList>
            <person name="Thomas-White K."/>
            <person name="Wolfe A.J."/>
        </authorList>
    </citation>
    <scope>NUCLEOTIDE SEQUENCE [LARGE SCALE GENOMIC DNA]</scope>
    <source>
        <strain evidence="7">UMB0138</strain>
    </source>
</reference>
<dbReference type="InterPro" id="IPR005116">
    <property type="entry name" value="Transp-assoc_OB_typ1"/>
</dbReference>
<evidence type="ECO:0000256" key="1">
    <source>
        <dbReference type="ARBA" id="ARBA00022505"/>
    </source>
</evidence>
<evidence type="ECO:0000313" key="8">
    <source>
        <dbReference type="Proteomes" id="UP000778864"/>
    </source>
</evidence>
<protein>
    <submittedName>
        <fullName evidence="4">TOBE domain-containing protein</fullName>
    </submittedName>
</protein>
<dbReference type="Proteomes" id="UP000778864">
    <property type="component" value="Unassembled WGS sequence"/>
</dbReference>
<feature type="domain" description="Mop" evidence="3">
    <location>
        <begin position="2"/>
        <end position="68"/>
    </location>
</feature>
<organism evidence="4 8">
    <name type="scientific">Veillonella parvula</name>
    <name type="common">Staphylococcus parvulus</name>
    <dbReference type="NCBI Taxonomy" id="29466"/>
    <lineage>
        <taxon>Bacteria</taxon>
        <taxon>Bacillati</taxon>
        <taxon>Bacillota</taxon>
        <taxon>Negativicutes</taxon>
        <taxon>Veillonellales</taxon>
        <taxon>Veillonellaceae</taxon>
        <taxon>Veillonella</taxon>
    </lineage>
</organism>
<reference evidence="4" key="3">
    <citation type="submission" date="2021-02" db="EMBL/GenBank/DDBJ databases">
        <title>Infant gut strain persistence is associated with maternal origin, phylogeny, and functional potential including surface adhesion and iron acquisition.</title>
        <authorList>
            <person name="Lou Y.C."/>
        </authorList>
    </citation>
    <scope>NUCLEOTIDE SEQUENCE</scope>
    <source>
        <strain evidence="4">L3_108_031G1_dasL3_108_031G1_concoct_20</strain>
    </source>
</reference>
<dbReference type="InterPro" id="IPR004606">
    <property type="entry name" value="Mop_domain"/>
</dbReference>
<reference evidence="5 7" key="5">
    <citation type="submission" date="2024-04" db="EMBL/GenBank/DDBJ databases">
        <title>Na.</title>
        <authorList>
            <person name="Choi B."/>
        </authorList>
    </citation>
    <scope>NUCLEOTIDE SEQUENCE [LARGE SCALE GENOMIC DNA]</scope>
    <source>
        <strain evidence="5 7">UMB0138</strain>
    </source>
</reference>
<name>A0A100YN32_VEIPA</name>
<sequence length="69" mass="7203">MKLSARNQLKGTIVEIQEGAVNAIVKINVGNNNIVTADITIQSVKELGLAVGKEVVAVIKSTSVMVGVE</sequence>
<accession>A0A100YN32</accession>
<dbReference type="Gene3D" id="2.40.50.100">
    <property type="match status" value="1"/>
</dbReference>
<keyword evidence="7" id="KW-1185">Reference proteome</keyword>